<accession>A0A3A5KT06</accession>
<dbReference type="AlphaFoldDB" id="A0A3A5KT06"/>
<dbReference type="SUPFAM" id="SSF53335">
    <property type="entry name" value="S-adenosyl-L-methionine-dependent methyltransferases"/>
    <property type="match status" value="1"/>
</dbReference>
<reference evidence="1 2" key="1">
    <citation type="submission" date="2018-09" db="EMBL/GenBank/DDBJ databases">
        <title>Mesorhizobium carmichaelinearum sp. nov. isolated from Carmichaelinea spp. root nodules in New Zealand.</title>
        <authorList>
            <person name="De Meyer S.E."/>
        </authorList>
    </citation>
    <scope>NUCLEOTIDE SEQUENCE [LARGE SCALE GENOMIC DNA]</scope>
    <source>
        <strain evidence="1 2">ICMP19557</strain>
    </source>
</reference>
<dbReference type="Pfam" id="PF13489">
    <property type="entry name" value="Methyltransf_23"/>
    <property type="match status" value="1"/>
</dbReference>
<keyword evidence="1" id="KW-0808">Transferase</keyword>
<dbReference type="Proteomes" id="UP000272706">
    <property type="component" value="Unassembled WGS sequence"/>
</dbReference>
<name>A0A3A5KT06_9HYPH</name>
<dbReference type="GO" id="GO:0008168">
    <property type="term" value="F:methyltransferase activity"/>
    <property type="evidence" value="ECO:0007669"/>
    <property type="project" value="UniProtKB-KW"/>
</dbReference>
<dbReference type="Gene3D" id="3.40.50.150">
    <property type="entry name" value="Vaccinia Virus protein VP39"/>
    <property type="match status" value="1"/>
</dbReference>
<dbReference type="EMBL" id="QZWZ01000015">
    <property type="protein sequence ID" value="RJT36340.1"/>
    <property type="molecule type" value="Genomic_DNA"/>
</dbReference>
<protein>
    <submittedName>
        <fullName evidence="1">Methyltransferase domain-containing protein</fullName>
    </submittedName>
</protein>
<proteinExistence type="predicted"/>
<comment type="caution">
    <text evidence="1">The sequence shown here is derived from an EMBL/GenBank/DDBJ whole genome shotgun (WGS) entry which is preliminary data.</text>
</comment>
<dbReference type="RefSeq" id="WP_120015983.1">
    <property type="nucleotide sequence ID" value="NZ_QZWZ01000015.1"/>
</dbReference>
<dbReference type="GO" id="GO:0032259">
    <property type="term" value="P:methylation"/>
    <property type="evidence" value="ECO:0007669"/>
    <property type="project" value="UniProtKB-KW"/>
</dbReference>
<keyword evidence="2" id="KW-1185">Reference proteome</keyword>
<keyword evidence="1" id="KW-0489">Methyltransferase</keyword>
<dbReference type="InterPro" id="IPR029063">
    <property type="entry name" value="SAM-dependent_MTases_sf"/>
</dbReference>
<dbReference type="OrthoDB" id="210346at2"/>
<sequence>MNRFDLLRQSLDKKTMVGIEIGPFYSPIAPKEHGWQTTVIDFQEVMPDIVLRGEPLDTLALARNRDGYDYFIASHVIEHTPDLLSFFQQVSRLLRKGGIVSLAVPDMRKCFDVLKPVSSIREVLAAYREKRVRHTPETLLEAANRLGILGGRVSRVGGKVANLPCWTLGGSAGQGGAKTCPRGSGYANSGDGFLGRNR</sequence>
<gene>
    <name evidence="1" type="ORF">D3227_19735</name>
</gene>
<organism evidence="1 2">
    <name type="scientific">Mesorhizobium waimense</name>
    <dbReference type="NCBI Taxonomy" id="1300307"/>
    <lineage>
        <taxon>Bacteria</taxon>
        <taxon>Pseudomonadati</taxon>
        <taxon>Pseudomonadota</taxon>
        <taxon>Alphaproteobacteria</taxon>
        <taxon>Hyphomicrobiales</taxon>
        <taxon>Phyllobacteriaceae</taxon>
        <taxon>Mesorhizobium</taxon>
    </lineage>
</organism>
<evidence type="ECO:0000313" key="2">
    <source>
        <dbReference type="Proteomes" id="UP000272706"/>
    </source>
</evidence>
<evidence type="ECO:0000313" key="1">
    <source>
        <dbReference type="EMBL" id="RJT36340.1"/>
    </source>
</evidence>